<name>A0A1H5XXL3_9VIBR</name>
<feature type="transmembrane region" description="Helical" evidence="1">
    <location>
        <begin position="168"/>
        <end position="187"/>
    </location>
</feature>
<dbReference type="Pfam" id="PF05145">
    <property type="entry name" value="AbrB"/>
    <property type="match status" value="1"/>
</dbReference>
<keyword evidence="1" id="KW-0472">Membrane</keyword>
<dbReference type="PIRSF" id="PIRSF038991">
    <property type="entry name" value="Protein_AbrB"/>
    <property type="match status" value="1"/>
</dbReference>
<feature type="transmembrane region" description="Helical" evidence="1">
    <location>
        <begin position="20"/>
        <end position="38"/>
    </location>
</feature>
<evidence type="ECO:0000313" key="3">
    <source>
        <dbReference type="Proteomes" id="UP000236721"/>
    </source>
</evidence>
<feature type="transmembrane region" description="Helical" evidence="1">
    <location>
        <begin position="224"/>
        <end position="243"/>
    </location>
</feature>
<dbReference type="PANTHER" id="PTHR38457">
    <property type="entry name" value="REGULATOR ABRB-RELATED"/>
    <property type="match status" value="1"/>
</dbReference>
<protein>
    <recommendedName>
        <fullName evidence="4">Ammonia monooxygenase</fullName>
    </recommendedName>
</protein>
<gene>
    <name evidence="2" type="ORF">SAMN04488244_10829</name>
</gene>
<evidence type="ECO:0008006" key="4">
    <source>
        <dbReference type="Google" id="ProtNLM"/>
    </source>
</evidence>
<keyword evidence="3" id="KW-1185">Reference proteome</keyword>
<feature type="transmembrane region" description="Helical" evidence="1">
    <location>
        <begin position="193"/>
        <end position="212"/>
    </location>
</feature>
<accession>A0A1H5XXL3</accession>
<feature type="transmembrane region" description="Helical" evidence="1">
    <location>
        <begin position="137"/>
        <end position="156"/>
    </location>
</feature>
<dbReference type="GO" id="GO:0010468">
    <property type="term" value="P:regulation of gene expression"/>
    <property type="evidence" value="ECO:0007669"/>
    <property type="project" value="InterPro"/>
</dbReference>
<dbReference type="Proteomes" id="UP000236721">
    <property type="component" value="Unassembled WGS sequence"/>
</dbReference>
<dbReference type="AlphaFoldDB" id="A0A1H5XXL3"/>
<reference evidence="3" key="1">
    <citation type="submission" date="2016-10" db="EMBL/GenBank/DDBJ databases">
        <authorList>
            <person name="Varghese N."/>
            <person name="Submissions S."/>
        </authorList>
    </citation>
    <scope>NUCLEOTIDE SEQUENCE [LARGE SCALE GENOMIC DNA]</scope>
    <source>
        <strain evidence="3">CGMCC 1.7062</strain>
    </source>
</reference>
<dbReference type="RefSeq" id="WP_103880170.1">
    <property type="nucleotide sequence ID" value="NZ_FNVG01000008.1"/>
</dbReference>
<dbReference type="OrthoDB" id="7021408at2"/>
<evidence type="ECO:0000313" key="2">
    <source>
        <dbReference type="EMBL" id="SEG16383.1"/>
    </source>
</evidence>
<keyword evidence="1" id="KW-1133">Transmembrane helix</keyword>
<feature type="transmembrane region" description="Helical" evidence="1">
    <location>
        <begin position="255"/>
        <end position="273"/>
    </location>
</feature>
<keyword evidence="1" id="KW-0812">Transmembrane</keyword>
<dbReference type="GO" id="GO:0016020">
    <property type="term" value="C:membrane"/>
    <property type="evidence" value="ECO:0007669"/>
    <property type="project" value="InterPro"/>
</dbReference>
<dbReference type="InterPro" id="IPR007820">
    <property type="entry name" value="AbrB_fam"/>
</dbReference>
<organism evidence="2 3">
    <name type="scientific">Vibrio hangzhouensis</name>
    <dbReference type="NCBI Taxonomy" id="462991"/>
    <lineage>
        <taxon>Bacteria</taxon>
        <taxon>Pseudomonadati</taxon>
        <taxon>Pseudomonadota</taxon>
        <taxon>Gammaproteobacteria</taxon>
        <taxon>Vibrionales</taxon>
        <taxon>Vibrionaceae</taxon>
        <taxon>Vibrio</taxon>
    </lineage>
</organism>
<feature type="transmembrane region" description="Helical" evidence="1">
    <location>
        <begin position="76"/>
        <end position="100"/>
    </location>
</feature>
<evidence type="ECO:0000256" key="1">
    <source>
        <dbReference type="SAM" id="Phobius"/>
    </source>
</evidence>
<dbReference type="PANTHER" id="PTHR38457:SF1">
    <property type="entry name" value="REGULATOR ABRB-RELATED"/>
    <property type="match status" value="1"/>
</dbReference>
<dbReference type="EMBL" id="FNVG01000008">
    <property type="protein sequence ID" value="SEG16383.1"/>
    <property type="molecule type" value="Genomic_DNA"/>
</dbReference>
<sequence>MDVYKTIVVGLFGALLGSQLPIPLAELFAAALVVVAYLRLTKKNLRLPTAVLTTIQIILGVSIGITVQLSELIDSFSMPLFVGLILCMLSQTSVNFVWLYKKEKWTPFESLLGAIPGAMAAILMISEEQQKPSPKIIFSHSIRLLLLVVLAGFIATTGDGTSQLSQTLSPSQIPHLALLALASYLLGKAVGKIGVPAPFLLTSLLVAALYNAQFPTLQLVIPESLIMVATAILGVLIGSRLAPTTLKQALEYSKAGFIVTLLGVSVTVFYAWLFSSLTGTDWEVLLLAWVPGSVEAMTAVALLLGLEPAFVAINHVMRLMMLYMMPVVLKSPLQRLSRIKDLF</sequence>
<feature type="transmembrane region" description="Helical" evidence="1">
    <location>
        <begin position="50"/>
        <end position="70"/>
    </location>
</feature>
<proteinExistence type="predicted"/>